<dbReference type="EMBL" id="NBNE01004723">
    <property type="protein sequence ID" value="OWZ04888.1"/>
    <property type="molecule type" value="Genomic_DNA"/>
</dbReference>
<evidence type="ECO:0000313" key="2">
    <source>
        <dbReference type="Proteomes" id="UP000198211"/>
    </source>
</evidence>
<reference evidence="2" key="1">
    <citation type="submission" date="2017-03" db="EMBL/GenBank/DDBJ databases">
        <title>Phytopthora megakarya and P. palmivora, two closely related causual agents of cacao black pod achieved similar genome size and gene model numbers by different mechanisms.</title>
        <authorList>
            <person name="Ali S."/>
            <person name="Shao J."/>
            <person name="Larry D.J."/>
            <person name="Kronmiller B."/>
            <person name="Shen D."/>
            <person name="Strem M.D."/>
            <person name="Melnick R.L."/>
            <person name="Guiltinan M.J."/>
            <person name="Tyler B.M."/>
            <person name="Meinhardt L.W."/>
            <person name="Bailey B.A."/>
        </authorList>
    </citation>
    <scope>NUCLEOTIDE SEQUENCE [LARGE SCALE GENOMIC DNA]</scope>
    <source>
        <strain evidence="2">zdho120</strain>
    </source>
</reference>
<evidence type="ECO:0000313" key="1">
    <source>
        <dbReference type="EMBL" id="OWZ04888.1"/>
    </source>
</evidence>
<sequence length="143" mass="16500">MSIDLYKKVALAMVKCTSRDMVFARVFMIMSWNLMSRVANIVSIYYSHLEWRDDALCVYFAHMKNDQRGSRPRDSRHVYVNLLAPEACTRQRTVLTPLMRICFQKAISTSAFGRCSAGYCKDQRLPQNLIVAALRLLTLARTQ</sequence>
<accession>A0A225VJ50</accession>
<dbReference type="OrthoDB" id="119991at2759"/>
<name>A0A225VJ50_9STRA</name>
<gene>
    <name evidence="1" type="ORF">PHMEG_00023131</name>
</gene>
<comment type="caution">
    <text evidence="1">The sequence shown here is derived from an EMBL/GenBank/DDBJ whole genome shotgun (WGS) entry which is preliminary data.</text>
</comment>
<dbReference type="Proteomes" id="UP000198211">
    <property type="component" value="Unassembled WGS sequence"/>
</dbReference>
<proteinExistence type="predicted"/>
<protein>
    <submittedName>
        <fullName evidence="1">Uncharacterized protein</fullName>
    </submittedName>
</protein>
<keyword evidence="2" id="KW-1185">Reference proteome</keyword>
<organism evidence="1 2">
    <name type="scientific">Phytophthora megakarya</name>
    <dbReference type="NCBI Taxonomy" id="4795"/>
    <lineage>
        <taxon>Eukaryota</taxon>
        <taxon>Sar</taxon>
        <taxon>Stramenopiles</taxon>
        <taxon>Oomycota</taxon>
        <taxon>Peronosporomycetes</taxon>
        <taxon>Peronosporales</taxon>
        <taxon>Peronosporaceae</taxon>
        <taxon>Phytophthora</taxon>
    </lineage>
</organism>
<dbReference type="AlphaFoldDB" id="A0A225VJ50"/>